<evidence type="ECO:0000256" key="6">
    <source>
        <dbReference type="ARBA" id="ARBA00022833"/>
    </source>
</evidence>
<dbReference type="AlphaFoldDB" id="A0AAW1Q6F6"/>
<feature type="compositionally biased region" description="Polar residues" evidence="13">
    <location>
        <begin position="117"/>
        <end position="134"/>
    </location>
</feature>
<feature type="repeat" description="ANK" evidence="11">
    <location>
        <begin position="210"/>
        <end position="242"/>
    </location>
</feature>
<dbReference type="InterPro" id="IPR036855">
    <property type="entry name" value="Znf_CCCH_sf"/>
</dbReference>
<evidence type="ECO:0000256" key="11">
    <source>
        <dbReference type="PROSITE-ProRule" id="PRU00023"/>
    </source>
</evidence>
<protein>
    <recommendedName>
        <fullName evidence="14">C3H1-type domain-containing protein</fullName>
    </recommendedName>
</protein>
<dbReference type="EMBL" id="JALJOR010000005">
    <property type="protein sequence ID" value="KAK9816485.1"/>
    <property type="molecule type" value="Genomic_DNA"/>
</dbReference>
<reference evidence="15 16" key="1">
    <citation type="journal article" date="2024" name="Nat. Commun.">
        <title>Phylogenomics reveals the evolutionary origins of lichenization in chlorophyte algae.</title>
        <authorList>
            <person name="Puginier C."/>
            <person name="Libourel C."/>
            <person name="Otte J."/>
            <person name="Skaloud P."/>
            <person name="Haon M."/>
            <person name="Grisel S."/>
            <person name="Petersen M."/>
            <person name="Berrin J.G."/>
            <person name="Delaux P.M."/>
            <person name="Dal Grande F."/>
            <person name="Keller J."/>
        </authorList>
    </citation>
    <scope>NUCLEOTIDE SEQUENCE [LARGE SCALE GENOMIC DNA]</scope>
    <source>
        <strain evidence="15 16">SAG 2043</strain>
    </source>
</reference>
<evidence type="ECO:0000256" key="13">
    <source>
        <dbReference type="SAM" id="MobiDB-lite"/>
    </source>
</evidence>
<dbReference type="GO" id="GO:0010468">
    <property type="term" value="P:regulation of gene expression"/>
    <property type="evidence" value="ECO:0007669"/>
    <property type="project" value="UniProtKB-ARBA"/>
</dbReference>
<sequence length="736" mass="80466">MAEELPEDAADVWYDCLEDINDGVSYDGDCKDADKPPADGGCNGQENQQSTAVLPPFPASAGVQATDQGAQARQGTSTGSVGALSCSPATPAPASFPAIPAPQLRPVRTSRDASVFSAASTSDSPIGRYSSPSHTEAAAVDPVTPESVPEFNRLHLDDPAPLEDSTSTSGRNRNGEAMAVHRAAFDGNVDEVLRLLASQEDPTQLHWDPQGNTVLHIAVLRRHYNLVDTLLAADVPLKTPNSRGWLAIDEAIALKDARLVKALHTKETADLKKQIKAKKAYLLATMQSMPDYGFKLRWELGSPIFWMLLRKYAPHDTYQVWKKGTCIRVDGSLMGMDDKARSLIPKWKRGHFSLLFDGGPTPSRLYLVDHNKQTYVDLTSERKQHKPDIDAEVRIIMSEGAGKSKMKPVEFRFKPAKTWLGNDATERIEGWKTRVFEATGKMVAITTTMAPLVVPKTATFEEYLRLEPQKDQVNEVMVDPLSMGGPAASPGGASQAEDEEGALDEETAAALAKLRAKSGRKLSGKCWMAEDFPMSLSQLLPVMDVIGNANKHLARVAKFLQKYGDMSLFPVKLQVPLLMTVYLLVSFRQFHQLGTSDPAQQDSFYKTELCRSWEETGSCRYGGKCQFAHGPHELRPVQRHPKYKTEVCRTFANTGTCPYGTRCRFIHRSKDAALSLLSPLKDSAALTSPTAAGPASASAVSLESTRKARSFEHPKDSSEQVGLHFTLPAQLSEASG</sequence>
<evidence type="ECO:0000256" key="5">
    <source>
        <dbReference type="ARBA" id="ARBA00022824"/>
    </source>
</evidence>
<feature type="compositionally biased region" description="Basic and acidic residues" evidence="13">
    <location>
        <begin position="28"/>
        <end position="37"/>
    </location>
</feature>
<dbReference type="PANTHER" id="PTHR12447:SF25">
    <property type="entry name" value="ANKYRIN REPEAT DOMAIN-CONTAINING PROTEIN 13C"/>
    <property type="match status" value="1"/>
</dbReference>
<dbReference type="SUPFAM" id="SSF48403">
    <property type="entry name" value="Ankyrin repeat"/>
    <property type="match status" value="1"/>
</dbReference>
<feature type="domain" description="C3H1-type" evidence="14">
    <location>
        <begin position="642"/>
        <end position="670"/>
    </location>
</feature>
<keyword evidence="7 11" id="KW-0040">ANK repeat</keyword>
<name>A0AAW1Q6F6_9CHLO</name>
<evidence type="ECO:0000256" key="8">
    <source>
        <dbReference type="ARBA" id="ARBA00023136"/>
    </source>
</evidence>
<dbReference type="Gene3D" id="1.25.40.20">
    <property type="entry name" value="Ankyrin repeat-containing domain"/>
    <property type="match status" value="1"/>
</dbReference>
<dbReference type="GO" id="GO:0008270">
    <property type="term" value="F:zinc ion binding"/>
    <property type="evidence" value="ECO:0007669"/>
    <property type="project" value="UniProtKB-KW"/>
</dbReference>
<evidence type="ECO:0000256" key="7">
    <source>
        <dbReference type="ARBA" id="ARBA00023043"/>
    </source>
</evidence>
<proteinExistence type="predicted"/>
<evidence type="ECO:0000256" key="2">
    <source>
        <dbReference type="ARBA" id="ARBA00022723"/>
    </source>
</evidence>
<dbReference type="GO" id="GO:0005789">
    <property type="term" value="C:endoplasmic reticulum membrane"/>
    <property type="evidence" value="ECO:0007669"/>
    <property type="project" value="UniProtKB-SubCell"/>
</dbReference>
<dbReference type="Pfam" id="PF00642">
    <property type="entry name" value="zf-CCCH"/>
    <property type="match status" value="2"/>
</dbReference>
<evidence type="ECO:0000256" key="12">
    <source>
        <dbReference type="PROSITE-ProRule" id="PRU00723"/>
    </source>
</evidence>
<keyword evidence="2 12" id="KW-0479">Metal-binding</keyword>
<dbReference type="Pfam" id="PF11904">
    <property type="entry name" value="ANKRD13_C"/>
    <property type="match status" value="1"/>
</dbReference>
<dbReference type="FunFam" id="4.10.1000.10:FF:000001">
    <property type="entry name" value="zinc finger CCCH domain-containing protein 15-like"/>
    <property type="match status" value="1"/>
</dbReference>
<feature type="compositionally biased region" description="Basic and acidic residues" evidence="13">
    <location>
        <begin position="704"/>
        <end position="718"/>
    </location>
</feature>
<comment type="caution">
    <text evidence="15">The sequence shown here is derived from an EMBL/GenBank/DDBJ whole genome shotgun (WGS) entry which is preliminary data.</text>
</comment>
<dbReference type="Gene3D" id="4.10.1000.10">
    <property type="entry name" value="Zinc finger, CCCH-type"/>
    <property type="match status" value="2"/>
</dbReference>
<keyword evidence="4 12" id="KW-0863">Zinc-finger</keyword>
<dbReference type="InterPro" id="IPR036770">
    <property type="entry name" value="Ankyrin_rpt-contain_sf"/>
</dbReference>
<dbReference type="SMART" id="SM00356">
    <property type="entry name" value="ZnF_C3H1"/>
    <property type="match status" value="2"/>
</dbReference>
<keyword evidence="5" id="KW-0256">Endoplasmic reticulum</keyword>
<feature type="zinc finger region" description="C3H1-type" evidence="12">
    <location>
        <begin position="604"/>
        <end position="632"/>
    </location>
</feature>
<organism evidence="15 16">
    <name type="scientific">[Myrmecia] bisecta</name>
    <dbReference type="NCBI Taxonomy" id="41462"/>
    <lineage>
        <taxon>Eukaryota</taxon>
        <taxon>Viridiplantae</taxon>
        <taxon>Chlorophyta</taxon>
        <taxon>core chlorophytes</taxon>
        <taxon>Trebouxiophyceae</taxon>
        <taxon>Trebouxiales</taxon>
        <taxon>Trebouxiaceae</taxon>
        <taxon>Myrmecia</taxon>
    </lineage>
</organism>
<feature type="compositionally biased region" description="Polar residues" evidence="13">
    <location>
        <begin position="63"/>
        <end position="80"/>
    </location>
</feature>
<accession>A0AAW1Q6F6</accession>
<keyword evidence="9" id="KW-0143">Chaperone</keyword>
<feature type="region of interest" description="Disordered" evidence="13">
    <location>
        <begin position="25"/>
        <end position="86"/>
    </location>
</feature>
<feature type="region of interest" description="Disordered" evidence="13">
    <location>
        <begin position="482"/>
        <end position="504"/>
    </location>
</feature>
<dbReference type="PROSITE" id="PS50088">
    <property type="entry name" value="ANK_REPEAT"/>
    <property type="match status" value="1"/>
</dbReference>
<comment type="subcellular location">
    <subcellularLocation>
        <location evidence="1">Endoplasmic reticulum membrane</location>
    </subcellularLocation>
</comment>
<dbReference type="FunFam" id="4.10.1000.10:FF:000002">
    <property type="entry name" value="Zinc finger protein 36, C3H1 type-like 1"/>
    <property type="match status" value="1"/>
</dbReference>
<dbReference type="PROSITE" id="PS50103">
    <property type="entry name" value="ZF_C3H1"/>
    <property type="match status" value="2"/>
</dbReference>
<feature type="region of interest" description="Disordered" evidence="13">
    <location>
        <begin position="110"/>
        <end position="173"/>
    </location>
</feature>
<feature type="domain" description="C3H1-type" evidence="14">
    <location>
        <begin position="604"/>
        <end position="632"/>
    </location>
</feature>
<keyword evidence="16" id="KW-1185">Reference proteome</keyword>
<dbReference type="Proteomes" id="UP001489004">
    <property type="component" value="Unassembled WGS sequence"/>
</dbReference>
<evidence type="ECO:0000313" key="16">
    <source>
        <dbReference type="Proteomes" id="UP001489004"/>
    </source>
</evidence>
<keyword evidence="8" id="KW-0472">Membrane</keyword>
<evidence type="ECO:0000256" key="9">
    <source>
        <dbReference type="ARBA" id="ARBA00023186"/>
    </source>
</evidence>
<feature type="compositionally biased region" description="Low complexity" evidence="13">
    <location>
        <begin position="484"/>
        <end position="495"/>
    </location>
</feature>
<gene>
    <name evidence="15" type="ORF">WJX72_000874</name>
</gene>
<dbReference type="PANTHER" id="PTHR12447">
    <property type="entry name" value="ANKYRIN REPEAT DOMAIN-CONTAINING PROTEIN 13"/>
    <property type="match status" value="1"/>
</dbReference>
<evidence type="ECO:0000313" key="15">
    <source>
        <dbReference type="EMBL" id="KAK9816485.1"/>
    </source>
</evidence>
<comment type="function">
    <text evidence="10">Acts as a molecular chaperone for G protein-coupled receptors, regulating their biogenesis and exit from the ER.</text>
</comment>
<feature type="zinc finger region" description="C3H1-type" evidence="12">
    <location>
        <begin position="642"/>
        <end position="670"/>
    </location>
</feature>
<dbReference type="InterPro" id="IPR000571">
    <property type="entry name" value="Znf_CCCH"/>
</dbReference>
<keyword evidence="6 12" id="KW-0862">Zinc</keyword>
<evidence type="ECO:0000256" key="1">
    <source>
        <dbReference type="ARBA" id="ARBA00004586"/>
    </source>
</evidence>
<dbReference type="InterPro" id="IPR055285">
    <property type="entry name" value="ANKRD13_C"/>
</dbReference>
<dbReference type="Pfam" id="PF13857">
    <property type="entry name" value="Ank_5"/>
    <property type="match status" value="1"/>
</dbReference>
<dbReference type="SUPFAM" id="SSF90229">
    <property type="entry name" value="CCCH zinc finger"/>
    <property type="match status" value="2"/>
</dbReference>
<evidence type="ECO:0000256" key="3">
    <source>
        <dbReference type="ARBA" id="ARBA00022737"/>
    </source>
</evidence>
<feature type="compositionally biased region" description="Low complexity" evidence="13">
    <location>
        <begin position="687"/>
        <end position="702"/>
    </location>
</feature>
<evidence type="ECO:0000256" key="4">
    <source>
        <dbReference type="ARBA" id="ARBA00022771"/>
    </source>
</evidence>
<dbReference type="InterPro" id="IPR021832">
    <property type="entry name" value="ANKRD13"/>
</dbReference>
<evidence type="ECO:0000259" key="14">
    <source>
        <dbReference type="PROSITE" id="PS50103"/>
    </source>
</evidence>
<keyword evidence="3" id="KW-0677">Repeat</keyword>
<feature type="region of interest" description="Disordered" evidence="13">
    <location>
        <begin position="687"/>
        <end position="736"/>
    </location>
</feature>
<dbReference type="InterPro" id="IPR002110">
    <property type="entry name" value="Ankyrin_rpt"/>
</dbReference>
<evidence type="ECO:0000256" key="10">
    <source>
        <dbReference type="ARBA" id="ARBA00037107"/>
    </source>
</evidence>